<dbReference type="SMART" id="SM00850">
    <property type="entry name" value="LytTR"/>
    <property type="match status" value="1"/>
</dbReference>
<dbReference type="InterPro" id="IPR007492">
    <property type="entry name" value="LytTR_DNA-bd_dom"/>
</dbReference>
<evidence type="ECO:0000259" key="1">
    <source>
        <dbReference type="PROSITE" id="PS50930"/>
    </source>
</evidence>
<dbReference type="PANTHER" id="PTHR37299:SF1">
    <property type="entry name" value="STAGE 0 SPORULATION PROTEIN A HOMOLOG"/>
    <property type="match status" value="1"/>
</dbReference>
<keyword evidence="3" id="KW-1185">Reference proteome</keyword>
<evidence type="ECO:0000313" key="3">
    <source>
        <dbReference type="Proteomes" id="UP001204144"/>
    </source>
</evidence>
<dbReference type="Proteomes" id="UP001204144">
    <property type="component" value="Unassembled WGS sequence"/>
</dbReference>
<dbReference type="PANTHER" id="PTHR37299">
    <property type="entry name" value="TRANSCRIPTIONAL REGULATOR-RELATED"/>
    <property type="match status" value="1"/>
</dbReference>
<protein>
    <submittedName>
        <fullName evidence="2">LytTR family transcriptional regulator</fullName>
    </submittedName>
</protein>
<dbReference type="AlphaFoldDB" id="A0AAE3KW90"/>
<proteinExistence type="predicted"/>
<comment type="caution">
    <text evidence="2">The sequence shown here is derived from an EMBL/GenBank/DDBJ whole genome shotgun (WGS) entry which is preliminary data.</text>
</comment>
<dbReference type="GO" id="GO:0000156">
    <property type="term" value="F:phosphorelay response regulator activity"/>
    <property type="evidence" value="ECO:0007669"/>
    <property type="project" value="InterPro"/>
</dbReference>
<dbReference type="InterPro" id="IPR046947">
    <property type="entry name" value="LytR-like"/>
</dbReference>
<organism evidence="2 3">
    <name type="scientific">Lacihabitans soyangensis</name>
    <dbReference type="NCBI Taxonomy" id="869394"/>
    <lineage>
        <taxon>Bacteria</taxon>
        <taxon>Pseudomonadati</taxon>
        <taxon>Bacteroidota</taxon>
        <taxon>Cytophagia</taxon>
        <taxon>Cytophagales</taxon>
        <taxon>Leadbetterellaceae</taxon>
        <taxon>Lacihabitans</taxon>
    </lineage>
</organism>
<dbReference type="PROSITE" id="PS50930">
    <property type="entry name" value="HTH_LYTTR"/>
    <property type="match status" value="1"/>
</dbReference>
<name>A0AAE3KW90_9BACT</name>
<evidence type="ECO:0000313" key="2">
    <source>
        <dbReference type="EMBL" id="MCP9765291.1"/>
    </source>
</evidence>
<feature type="domain" description="HTH LytTR-type" evidence="1">
    <location>
        <begin position="16"/>
        <end position="111"/>
    </location>
</feature>
<dbReference type="EMBL" id="RJUF01000181">
    <property type="protein sequence ID" value="MCP9765291.1"/>
    <property type="molecule type" value="Genomic_DNA"/>
</dbReference>
<dbReference type="RefSeq" id="WP_255038981.1">
    <property type="nucleotide sequence ID" value="NZ_RJUF01000181.1"/>
</dbReference>
<dbReference type="GO" id="GO:0003677">
    <property type="term" value="F:DNA binding"/>
    <property type="evidence" value="ECO:0007669"/>
    <property type="project" value="InterPro"/>
</dbReference>
<reference evidence="2 3" key="1">
    <citation type="submission" date="2018-11" db="EMBL/GenBank/DDBJ databases">
        <title>Novel bacteria species description.</title>
        <authorList>
            <person name="Han J.-H."/>
        </authorList>
    </citation>
    <scope>NUCLEOTIDE SEQUENCE [LARGE SCALE GENOMIC DNA]</scope>
    <source>
        <strain evidence="2 3">KCTC23259</strain>
    </source>
</reference>
<accession>A0AAE3KW90</accession>
<dbReference type="Pfam" id="PF04397">
    <property type="entry name" value="LytTR"/>
    <property type="match status" value="1"/>
</dbReference>
<sequence length="111" mass="12862">METIKYIENCPQVHVGSRKYLAPSDILHLEADLNYTNILLSDGKKILSSTTLKIIENRLLPFKNFVRINRQSVVNIDLVEKIEDQTLFLPGDKKVVFSRRMEKAWRNSGMN</sequence>
<dbReference type="Gene3D" id="2.40.50.1020">
    <property type="entry name" value="LytTr DNA-binding domain"/>
    <property type="match status" value="1"/>
</dbReference>
<gene>
    <name evidence="2" type="ORF">EGI31_20340</name>
</gene>